<dbReference type="SFLD" id="SFLDG01129">
    <property type="entry name" value="C1.5:_HAD__Beta-PGM__Phosphata"/>
    <property type="match status" value="1"/>
</dbReference>
<dbReference type="HOGENOM" id="CLU_045011_11_2_1"/>
<dbReference type="AlphaFoldDB" id="D8S622"/>
<dbReference type="NCBIfam" id="TIGR01549">
    <property type="entry name" value="HAD-SF-IA-v1"/>
    <property type="match status" value="1"/>
</dbReference>
<dbReference type="OMA" id="MIHINCP"/>
<keyword evidence="2" id="KW-1185">Reference proteome</keyword>
<sequence>MALPALRGTLRGVVFDMDGTLTIPVIDFPALYRAVLGSRHQPSSDKAIDILHEIEQWSPEEQQRAYATIAEYEKEGLDKLQFMPGAKELCDFIDEKKLKRGLITRNVKAAVDYFHARFEKPHFSPALSREFRPYKPNPAPLLHICSAWGVSPHEVLMVGDHPKDDIVCGNKAGTATCLLDQDDKYIVSHLSLLQRPTFKVRSLAEVLTLLQEKFDLKSGPETETTTTP</sequence>
<organism evidence="2">
    <name type="scientific">Selaginella moellendorffii</name>
    <name type="common">Spikemoss</name>
    <dbReference type="NCBI Taxonomy" id="88036"/>
    <lineage>
        <taxon>Eukaryota</taxon>
        <taxon>Viridiplantae</taxon>
        <taxon>Streptophyta</taxon>
        <taxon>Embryophyta</taxon>
        <taxon>Tracheophyta</taxon>
        <taxon>Lycopodiopsida</taxon>
        <taxon>Selaginellales</taxon>
        <taxon>Selaginellaceae</taxon>
        <taxon>Selaginella</taxon>
    </lineage>
</organism>
<gene>
    <name evidence="1" type="ORF">SELMODRAFT_418548</name>
</gene>
<dbReference type="SUPFAM" id="SSF56784">
    <property type="entry name" value="HAD-like"/>
    <property type="match status" value="1"/>
</dbReference>
<dbReference type="Pfam" id="PF00702">
    <property type="entry name" value="Hydrolase"/>
    <property type="match status" value="1"/>
</dbReference>
<dbReference type="CDD" id="cd01427">
    <property type="entry name" value="HAD_like"/>
    <property type="match status" value="1"/>
</dbReference>
<evidence type="ECO:0000313" key="2">
    <source>
        <dbReference type="Proteomes" id="UP000001514"/>
    </source>
</evidence>
<dbReference type="OrthoDB" id="426235at2759"/>
<accession>D8S622</accession>
<dbReference type="Gramene" id="EFJ20272">
    <property type="protein sequence ID" value="EFJ20272"/>
    <property type="gene ID" value="SELMODRAFT_418548"/>
</dbReference>
<evidence type="ECO:0000313" key="1">
    <source>
        <dbReference type="EMBL" id="EFJ20272.1"/>
    </source>
</evidence>
<dbReference type="InParanoid" id="D8S622"/>
<proteinExistence type="predicted"/>
<evidence type="ECO:0008006" key="3">
    <source>
        <dbReference type="Google" id="ProtNLM"/>
    </source>
</evidence>
<dbReference type="SFLD" id="SFLDS00003">
    <property type="entry name" value="Haloacid_Dehalogenase"/>
    <property type="match status" value="1"/>
</dbReference>
<dbReference type="Gene3D" id="3.40.50.1000">
    <property type="entry name" value="HAD superfamily/HAD-like"/>
    <property type="match status" value="1"/>
</dbReference>
<name>D8S622_SELML</name>
<dbReference type="STRING" id="88036.D8S622"/>
<reference evidence="1 2" key="1">
    <citation type="journal article" date="2011" name="Science">
        <title>The Selaginella genome identifies genetic changes associated with the evolution of vascular plants.</title>
        <authorList>
            <person name="Banks J.A."/>
            <person name="Nishiyama T."/>
            <person name="Hasebe M."/>
            <person name="Bowman J.L."/>
            <person name="Gribskov M."/>
            <person name="dePamphilis C."/>
            <person name="Albert V.A."/>
            <person name="Aono N."/>
            <person name="Aoyama T."/>
            <person name="Ambrose B.A."/>
            <person name="Ashton N.W."/>
            <person name="Axtell M.J."/>
            <person name="Barker E."/>
            <person name="Barker M.S."/>
            <person name="Bennetzen J.L."/>
            <person name="Bonawitz N.D."/>
            <person name="Chapple C."/>
            <person name="Cheng C."/>
            <person name="Correa L.G."/>
            <person name="Dacre M."/>
            <person name="DeBarry J."/>
            <person name="Dreyer I."/>
            <person name="Elias M."/>
            <person name="Engstrom E.M."/>
            <person name="Estelle M."/>
            <person name="Feng L."/>
            <person name="Finet C."/>
            <person name="Floyd S.K."/>
            <person name="Frommer W.B."/>
            <person name="Fujita T."/>
            <person name="Gramzow L."/>
            <person name="Gutensohn M."/>
            <person name="Harholt J."/>
            <person name="Hattori M."/>
            <person name="Heyl A."/>
            <person name="Hirai T."/>
            <person name="Hiwatashi Y."/>
            <person name="Ishikawa M."/>
            <person name="Iwata M."/>
            <person name="Karol K.G."/>
            <person name="Koehler B."/>
            <person name="Kolukisaoglu U."/>
            <person name="Kubo M."/>
            <person name="Kurata T."/>
            <person name="Lalonde S."/>
            <person name="Li K."/>
            <person name="Li Y."/>
            <person name="Litt A."/>
            <person name="Lyons E."/>
            <person name="Manning G."/>
            <person name="Maruyama T."/>
            <person name="Michael T.P."/>
            <person name="Mikami K."/>
            <person name="Miyazaki S."/>
            <person name="Morinaga S."/>
            <person name="Murata T."/>
            <person name="Mueller-Roeber B."/>
            <person name="Nelson D.R."/>
            <person name="Obara M."/>
            <person name="Oguri Y."/>
            <person name="Olmstead R.G."/>
            <person name="Onodera N."/>
            <person name="Petersen B.L."/>
            <person name="Pils B."/>
            <person name="Prigge M."/>
            <person name="Rensing S.A."/>
            <person name="Riano-Pachon D.M."/>
            <person name="Roberts A.W."/>
            <person name="Sato Y."/>
            <person name="Scheller H.V."/>
            <person name="Schulz B."/>
            <person name="Schulz C."/>
            <person name="Shakirov E.V."/>
            <person name="Shibagaki N."/>
            <person name="Shinohara N."/>
            <person name="Shippen D.E."/>
            <person name="Soerensen I."/>
            <person name="Sotooka R."/>
            <person name="Sugimoto N."/>
            <person name="Sugita M."/>
            <person name="Sumikawa N."/>
            <person name="Tanurdzic M."/>
            <person name="Theissen G."/>
            <person name="Ulvskov P."/>
            <person name="Wakazuki S."/>
            <person name="Weng J.K."/>
            <person name="Willats W.W."/>
            <person name="Wipf D."/>
            <person name="Wolf P.G."/>
            <person name="Yang L."/>
            <person name="Zimmer A.D."/>
            <person name="Zhu Q."/>
            <person name="Mitros T."/>
            <person name="Hellsten U."/>
            <person name="Loque D."/>
            <person name="Otillar R."/>
            <person name="Salamov A."/>
            <person name="Schmutz J."/>
            <person name="Shapiro H."/>
            <person name="Lindquist E."/>
            <person name="Lucas S."/>
            <person name="Rokhsar D."/>
            <person name="Grigoriev I.V."/>
        </authorList>
    </citation>
    <scope>NUCLEOTIDE SEQUENCE [LARGE SCALE GENOMIC DNA]</scope>
</reference>
<dbReference type="Proteomes" id="UP000001514">
    <property type="component" value="Unassembled WGS sequence"/>
</dbReference>
<dbReference type="KEGG" id="smo:SELMODRAFT_418548"/>
<dbReference type="InterPro" id="IPR006439">
    <property type="entry name" value="HAD-SF_hydro_IA"/>
</dbReference>
<dbReference type="FunCoup" id="D8S622">
    <property type="interactions" value="1168"/>
</dbReference>
<dbReference type="InterPro" id="IPR036412">
    <property type="entry name" value="HAD-like_sf"/>
</dbReference>
<dbReference type="InterPro" id="IPR023214">
    <property type="entry name" value="HAD_sf"/>
</dbReference>
<dbReference type="EMBL" id="GL377603">
    <property type="protein sequence ID" value="EFJ20272.1"/>
    <property type="molecule type" value="Genomic_DNA"/>
</dbReference>
<dbReference type="PANTHER" id="PTHR43885:SF1">
    <property type="entry name" value="SUPERFAMILY HYDROLASE, PUTATIVE (AFU_ORTHOLOGUE AFUA_4G13290)-RELATED"/>
    <property type="match status" value="1"/>
</dbReference>
<dbReference type="Gene3D" id="1.10.260.80">
    <property type="match status" value="1"/>
</dbReference>
<dbReference type="eggNOG" id="ENOG502QR7R">
    <property type="taxonomic scope" value="Eukaryota"/>
</dbReference>
<dbReference type="PANTHER" id="PTHR43885">
    <property type="entry name" value="HALOACID DEHALOGENASE-LIKE HYDROLASE"/>
    <property type="match status" value="1"/>
</dbReference>
<protein>
    <recommendedName>
        <fullName evidence="3">Haloacid dehalogenase-like hydrolase domain-containing protein</fullName>
    </recommendedName>
</protein>